<proteinExistence type="predicted"/>
<feature type="transmembrane region" description="Helical" evidence="1">
    <location>
        <begin position="127"/>
        <end position="149"/>
    </location>
</feature>
<evidence type="ECO:0000313" key="2">
    <source>
        <dbReference type="EMBL" id="MBI4727075.1"/>
    </source>
</evidence>
<sequence length="189" mass="21161">MTEPFSLSFLTGLLALNPAVSLGLIPSAAQGASRDHRQAFFYGLLGALTMLLYWLLAWLLHFHLILPLGWTAWELPLLMLLMPGLNWSLARLLKPWPRLEHNLPLFCLNFLALATALVLLHHPPATFVMMILTLLGMAASFLVSLMLISHLRARLETAQFLKLLKGWPSFLLASGILWIAFQGLLMLVK</sequence>
<protein>
    <submittedName>
        <fullName evidence="2">Uncharacterized protein</fullName>
    </submittedName>
</protein>
<feature type="transmembrane region" description="Helical" evidence="1">
    <location>
        <begin position="72"/>
        <end position="90"/>
    </location>
</feature>
<reference evidence="2" key="1">
    <citation type="submission" date="2020-07" db="EMBL/GenBank/DDBJ databases">
        <title>Huge and variable diversity of episymbiotic CPR bacteria and DPANN archaea in groundwater ecosystems.</title>
        <authorList>
            <person name="He C.Y."/>
            <person name="Keren R."/>
            <person name="Whittaker M."/>
            <person name="Farag I.F."/>
            <person name="Doudna J."/>
            <person name="Cate J.H.D."/>
            <person name="Banfield J.F."/>
        </authorList>
    </citation>
    <scope>NUCLEOTIDE SEQUENCE</scope>
    <source>
        <strain evidence="2">NC_groundwater_1520_Pr4_B-0.1um_53_5</strain>
    </source>
</reference>
<keyword evidence="1" id="KW-1133">Transmembrane helix</keyword>
<keyword evidence="1" id="KW-0812">Transmembrane</keyword>
<feature type="transmembrane region" description="Helical" evidence="1">
    <location>
        <begin position="39"/>
        <end position="60"/>
    </location>
</feature>
<comment type="caution">
    <text evidence="2">The sequence shown here is derived from an EMBL/GenBank/DDBJ whole genome shotgun (WGS) entry which is preliminary data.</text>
</comment>
<feature type="transmembrane region" description="Helical" evidence="1">
    <location>
        <begin position="102"/>
        <end position="120"/>
    </location>
</feature>
<organism evidence="2 3">
    <name type="scientific">candidate division TA06 bacterium</name>
    <dbReference type="NCBI Taxonomy" id="2250710"/>
    <lineage>
        <taxon>Bacteria</taxon>
        <taxon>Bacteria division TA06</taxon>
    </lineage>
</organism>
<accession>A0A933I9I6</accession>
<name>A0A933I9I6_UNCT6</name>
<keyword evidence="1" id="KW-0472">Membrane</keyword>
<dbReference type="GO" id="GO:0016020">
    <property type="term" value="C:membrane"/>
    <property type="evidence" value="ECO:0007669"/>
    <property type="project" value="InterPro"/>
</dbReference>
<dbReference type="Proteomes" id="UP000736328">
    <property type="component" value="Unassembled WGS sequence"/>
</dbReference>
<dbReference type="GO" id="GO:0012505">
    <property type="term" value="C:endomembrane system"/>
    <property type="evidence" value="ECO:0007669"/>
    <property type="project" value="UniProtKB-SubCell"/>
</dbReference>
<evidence type="ECO:0000313" key="3">
    <source>
        <dbReference type="Proteomes" id="UP000736328"/>
    </source>
</evidence>
<evidence type="ECO:0000256" key="1">
    <source>
        <dbReference type="SAM" id="Phobius"/>
    </source>
</evidence>
<dbReference type="EMBL" id="JACQXR010000100">
    <property type="protein sequence ID" value="MBI4727075.1"/>
    <property type="molecule type" value="Genomic_DNA"/>
</dbReference>
<dbReference type="AlphaFoldDB" id="A0A933I9I6"/>
<gene>
    <name evidence="2" type="ORF">HY768_07620</name>
</gene>
<feature type="transmembrane region" description="Helical" evidence="1">
    <location>
        <begin position="169"/>
        <end position="188"/>
    </location>
</feature>